<reference evidence="1 2" key="1">
    <citation type="journal article" date="2020" name="Cell">
        <title>Large-Scale Comparative Analyses of Tick Genomes Elucidate Their Genetic Diversity and Vector Capacities.</title>
        <authorList>
            <consortium name="Tick Genome and Microbiome Consortium (TIGMIC)"/>
            <person name="Jia N."/>
            <person name="Wang J."/>
            <person name="Shi W."/>
            <person name="Du L."/>
            <person name="Sun Y."/>
            <person name="Zhan W."/>
            <person name="Jiang J.F."/>
            <person name="Wang Q."/>
            <person name="Zhang B."/>
            <person name="Ji P."/>
            <person name="Bell-Sakyi L."/>
            <person name="Cui X.M."/>
            <person name="Yuan T.T."/>
            <person name="Jiang B.G."/>
            <person name="Yang W.F."/>
            <person name="Lam T.T."/>
            <person name="Chang Q.C."/>
            <person name="Ding S.J."/>
            <person name="Wang X.J."/>
            <person name="Zhu J.G."/>
            <person name="Ruan X.D."/>
            <person name="Zhao L."/>
            <person name="Wei J.T."/>
            <person name="Ye R.Z."/>
            <person name="Que T.C."/>
            <person name="Du C.H."/>
            <person name="Zhou Y.H."/>
            <person name="Cheng J.X."/>
            <person name="Dai P.F."/>
            <person name="Guo W.B."/>
            <person name="Han X.H."/>
            <person name="Huang E.J."/>
            <person name="Li L.F."/>
            <person name="Wei W."/>
            <person name="Gao Y.C."/>
            <person name="Liu J.Z."/>
            <person name="Shao H.Z."/>
            <person name="Wang X."/>
            <person name="Wang C.C."/>
            <person name="Yang T.C."/>
            <person name="Huo Q.B."/>
            <person name="Li W."/>
            <person name="Chen H.Y."/>
            <person name="Chen S.E."/>
            <person name="Zhou L.G."/>
            <person name="Ni X.B."/>
            <person name="Tian J.H."/>
            <person name="Sheng Y."/>
            <person name="Liu T."/>
            <person name="Pan Y.S."/>
            <person name="Xia L.Y."/>
            <person name="Li J."/>
            <person name="Zhao F."/>
            <person name="Cao W.C."/>
        </authorList>
    </citation>
    <scope>NUCLEOTIDE SEQUENCE [LARGE SCALE GENOMIC DNA]</scope>
    <source>
        <strain evidence="1">HaeL-2018</strain>
    </source>
</reference>
<accession>A0A9J6FAZ7</accession>
<name>A0A9J6FAZ7_HAELO</name>
<dbReference type="Proteomes" id="UP000821853">
    <property type="component" value="Chromosome 1"/>
</dbReference>
<dbReference type="OrthoDB" id="6482621at2759"/>
<dbReference type="EMBL" id="JABSTR010000001">
    <property type="protein sequence ID" value="KAH9359879.1"/>
    <property type="molecule type" value="Genomic_DNA"/>
</dbReference>
<dbReference type="OMA" id="RYCWDAV"/>
<gene>
    <name evidence="1" type="ORF">HPB48_014409</name>
</gene>
<proteinExistence type="predicted"/>
<protein>
    <submittedName>
        <fullName evidence="1">Uncharacterized protein</fullName>
    </submittedName>
</protein>
<dbReference type="VEuPathDB" id="VectorBase:HLOH_059368"/>
<comment type="caution">
    <text evidence="1">The sequence shown here is derived from an EMBL/GenBank/DDBJ whole genome shotgun (WGS) entry which is preliminary data.</text>
</comment>
<organism evidence="1 2">
    <name type="scientific">Haemaphysalis longicornis</name>
    <name type="common">Bush tick</name>
    <dbReference type="NCBI Taxonomy" id="44386"/>
    <lineage>
        <taxon>Eukaryota</taxon>
        <taxon>Metazoa</taxon>
        <taxon>Ecdysozoa</taxon>
        <taxon>Arthropoda</taxon>
        <taxon>Chelicerata</taxon>
        <taxon>Arachnida</taxon>
        <taxon>Acari</taxon>
        <taxon>Parasitiformes</taxon>
        <taxon>Ixodida</taxon>
        <taxon>Ixodoidea</taxon>
        <taxon>Ixodidae</taxon>
        <taxon>Haemaphysalinae</taxon>
        <taxon>Haemaphysalis</taxon>
    </lineage>
</organism>
<dbReference type="AlphaFoldDB" id="A0A9J6FAZ7"/>
<evidence type="ECO:0000313" key="1">
    <source>
        <dbReference type="EMBL" id="KAH9359879.1"/>
    </source>
</evidence>
<evidence type="ECO:0000313" key="2">
    <source>
        <dbReference type="Proteomes" id="UP000821853"/>
    </source>
</evidence>
<keyword evidence="2" id="KW-1185">Reference proteome</keyword>
<sequence>MAGMGDLQAVGGTDLARRLKALEAVRDQSTLDEYDMYVPSPREAELAARVCVEDCIVALGSDELRRQLCLTVIEAVRPALAVILGHRIGEDDDFLDYLRIFLPVQVRVLSSPSAWSMECFKGVCLMEPGDLWTLLTSGVIRRKDMGVVVFQDFENYLDPCHPYHDITECLLAGRKRKESKPTRVLALTDDLKAGSLDGLELKLKRLRTPLRLTCCLGTPERPHSKGIDVQVHLLRIDWTAEVGKTVSSSDDPDVQEIGTTLREWGIVAARSRAKRTVAAKPRAELQAFLLKSQRILTRLKGEAIVQYLQGRTLALTTTVASQRNIKEWIRNRPSITVIDQPDEVALSLSVVLVATTADVPTLKRYCWDAVILCDLPYGISCDALLASADRKVVLATEIQHKHWKAALELHDDLEALLLRVNQ</sequence>